<evidence type="ECO:0000256" key="1">
    <source>
        <dbReference type="SAM" id="Phobius"/>
    </source>
</evidence>
<feature type="transmembrane region" description="Helical" evidence="1">
    <location>
        <begin position="28"/>
        <end position="52"/>
    </location>
</feature>
<dbReference type="Proteomes" id="UP000294299">
    <property type="component" value="Chromosome NFRAN"/>
</dbReference>
<evidence type="ECO:0000313" key="2">
    <source>
        <dbReference type="EMBL" id="VFJ15147.1"/>
    </source>
</evidence>
<accession>A0A484IEA0</accession>
<sequence>MTSVIIIALLSCLFATDCTYIGTGGTTFVAFSTGNVLFSTSIVEFVSLIVVIGRSEVVGVCA</sequence>
<proteinExistence type="predicted"/>
<gene>
    <name evidence="2" type="ORF">NFRAN_2824</name>
</gene>
<keyword evidence="1" id="KW-0812">Transmembrane</keyword>
<keyword evidence="1" id="KW-0472">Membrane</keyword>
<organism evidence="2 3">
    <name type="scientific">Candidatus Nitrosocosmicus franklandianus</name>
    <dbReference type="NCBI Taxonomy" id="1798806"/>
    <lineage>
        <taxon>Archaea</taxon>
        <taxon>Nitrososphaerota</taxon>
        <taxon>Nitrososphaeria</taxon>
        <taxon>Nitrososphaerales</taxon>
        <taxon>Nitrososphaeraceae</taxon>
        <taxon>Candidatus Nitrosocosmicus</taxon>
    </lineage>
</organism>
<dbReference type="KEGG" id="nfn:NFRAN_2824"/>
<reference evidence="2 3" key="1">
    <citation type="submission" date="2019-02" db="EMBL/GenBank/DDBJ databases">
        <authorList>
            <person name="Lehtovirta-Morley E L."/>
        </authorList>
    </citation>
    <scope>NUCLEOTIDE SEQUENCE [LARGE SCALE GENOMIC DNA]</scope>
    <source>
        <strain evidence="2">NFRAN1</strain>
    </source>
</reference>
<dbReference type="EMBL" id="LR216287">
    <property type="protein sequence ID" value="VFJ15147.1"/>
    <property type="molecule type" value="Genomic_DNA"/>
</dbReference>
<dbReference type="AlphaFoldDB" id="A0A484IEA0"/>
<keyword evidence="3" id="KW-1185">Reference proteome</keyword>
<protein>
    <submittedName>
        <fullName evidence="2">Uncharacterized protein</fullName>
    </submittedName>
</protein>
<name>A0A484IEA0_9ARCH</name>
<keyword evidence="1" id="KW-1133">Transmembrane helix</keyword>
<evidence type="ECO:0000313" key="3">
    <source>
        <dbReference type="Proteomes" id="UP000294299"/>
    </source>
</evidence>